<gene>
    <name evidence="1" type="ORF">AArcSt11_06335</name>
</gene>
<dbReference type="EMBL" id="JAKRVY010000002">
    <property type="protein sequence ID" value="MCL9813270.1"/>
    <property type="molecule type" value="Genomic_DNA"/>
</dbReference>
<name>A0AAE3FQH4_9EURY</name>
<dbReference type="PROSITE" id="PS51257">
    <property type="entry name" value="PROKAR_LIPOPROTEIN"/>
    <property type="match status" value="1"/>
</dbReference>
<keyword evidence="2" id="KW-1185">Reference proteome</keyword>
<organism evidence="1 2">
    <name type="scientific">Natranaeroarchaeum aerophilus</name>
    <dbReference type="NCBI Taxonomy" id="2917711"/>
    <lineage>
        <taxon>Archaea</taxon>
        <taxon>Methanobacteriati</taxon>
        <taxon>Methanobacteriota</taxon>
        <taxon>Stenosarchaea group</taxon>
        <taxon>Halobacteria</taxon>
        <taxon>Halobacteriales</taxon>
        <taxon>Natronoarchaeaceae</taxon>
        <taxon>Natranaeroarchaeum</taxon>
    </lineage>
</organism>
<comment type="caution">
    <text evidence="1">The sequence shown here is derived from an EMBL/GenBank/DDBJ whole genome shotgun (WGS) entry which is preliminary data.</text>
</comment>
<evidence type="ECO:0000313" key="2">
    <source>
        <dbReference type="Proteomes" id="UP001202674"/>
    </source>
</evidence>
<reference evidence="1 2" key="1">
    <citation type="journal article" date="2022" name="Syst. Appl. Microbiol.">
        <title>Natronocalculus amylovorans gen. nov., sp. nov., and Natranaeroarchaeum aerophilus sp. nov., dominant culturable amylolytic natronoarchaea from hypersaline soda lakes in southwestern Siberia.</title>
        <authorList>
            <person name="Sorokin D.Y."/>
            <person name="Elcheninov A.G."/>
            <person name="Khizhniak T.V."/>
            <person name="Koenen M."/>
            <person name="Bale N.J."/>
            <person name="Damste J.S.S."/>
            <person name="Kublanov I.V."/>
        </authorList>
    </citation>
    <scope>NUCLEOTIDE SEQUENCE [LARGE SCALE GENOMIC DNA]</scope>
    <source>
        <strain evidence="1 2">AArc-St1-1</strain>
    </source>
</reference>
<dbReference type="AlphaFoldDB" id="A0AAE3FQH4"/>
<sequence length="132" mass="14390">MPTRRQLLSACGVASLSAGCLSAHTATTGNLILLNRMEEQTAATVEIEQDGESVFADTYEIDAGTRPEPTEVVEPDVFEGTNGTSYSVSVTHMGHEHEFGYSISCADRETADVLYIELYGEHDVERERSRCG</sequence>
<proteinExistence type="predicted"/>
<protein>
    <submittedName>
        <fullName evidence="1">Uncharacterized protein</fullName>
    </submittedName>
</protein>
<evidence type="ECO:0000313" key="1">
    <source>
        <dbReference type="EMBL" id="MCL9813270.1"/>
    </source>
</evidence>
<dbReference type="RefSeq" id="WP_250595546.1">
    <property type="nucleotide sequence ID" value="NZ_JAKRVY010000002.1"/>
</dbReference>
<dbReference type="Proteomes" id="UP001202674">
    <property type="component" value="Unassembled WGS sequence"/>
</dbReference>
<accession>A0AAE3FQH4</accession>